<sequence>MIGNTTVGSDIDFSTRNPTEFRRMKIEKQEARFQQCLNLQRDQTCPQGQRPRTASVIQTKDVKESEETLLELYSTKF</sequence>
<feature type="non-terminal residue" evidence="1">
    <location>
        <position position="1"/>
    </location>
</feature>
<accession>A0A8S3I9P8</accession>
<dbReference type="EMBL" id="CAJOBJ010340272">
    <property type="protein sequence ID" value="CAF5194240.1"/>
    <property type="molecule type" value="Genomic_DNA"/>
</dbReference>
<protein>
    <submittedName>
        <fullName evidence="1">Uncharacterized protein</fullName>
    </submittedName>
</protein>
<name>A0A8S3I9P8_9BILA</name>
<reference evidence="1" key="1">
    <citation type="submission" date="2021-02" db="EMBL/GenBank/DDBJ databases">
        <authorList>
            <person name="Nowell W R."/>
        </authorList>
    </citation>
    <scope>NUCLEOTIDE SEQUENCE</scope>
</reference>
<organism evidence="1 2">
    <name type="scientific">Rotaria magnacalcarata</name>
    <dbReference type="NCBI Taxonomy" id="392030"/>
    <lineage>
        <taxon>Eukaryota</taxon>
        <taxon>Metazoa</taxon>
        <taxon>Spiralia</taxon>
        <taxon>Gnathifera</taxon>
        <taxon>Rotifera</taxon>
        <taxon>Eurotatoria</taxon>
        <taxon>Bdelloidea</taxon>
        <taxon>Philodinida</taxon>
        <taxon>Philodinidae</taxon>
        <taxon>Rotaria</taxon>
    </lineage>
</organism>
<dbReference type="AlphaFoldDB" id="A0A8S3I9P8"/>
<proteinExistence type="predicted"/>
<dbReference type="Proteomes" id="UP000681720">
    <property type="component" value="Unassembled WGS sequence"/>
</dbReference>
<evidence type="ECO:0000313" key="1">
    <source>
        <dbReference type="EMBL" id="CAF5194240.1"/>
    </source>
</evidence>
<comment type="caution">
    <text evidence="1">The sequence shown here is derived from an EMBL/GenBank/DDBJ whole genome shotgun (WGS) entry which is preliminary data.</text>
</comment>
<gene>
    <name evidence="1" type="ORF">GIL414_LOCUS74190</name>
</gene>
<evidence type="ECO:0000313" key="2">
    <source>
        <dbReference type="Proteomes" id="UP000681720"/>
    </source>
</evidence>